<evidence type="ECO:0000259" key="7">
    <source>
        <dbReference type="Pfam" id="PF00933"/>
    </source>
</evidence>
<dbReference type="AlphaFoldDB" id="F4CAU0"/>
<dbReference type="PROSITE" id="PS00775">
    <property type="entry name" value="GLYCOSYL_HYDROL_F3"/>
    <property type="match status" value="1"/>
</dbReference>
<dbReference type="PRINTS" id="PR00133">
    <property type="entry name" value="GLHYDRLASE3"/>
</dbReference>
<protein>
    <recommendedName>
        <fullName evidence="3">beta-N-acetylhexosaminidase</fullName>
        <ecNumber evidence="3">3.2.1.52</ecNumber>
    </recommendedName>
</protein>
<feature type="domain" description="Glycoside hydrolase family 3 N-terminal" evidence="7">
    <location>
        <begin position="49"/>
        <end position="363"/>
    </location>
</feature>
<evidence type="ECO:0000313" key="8">
    <source>
        <dbReference type="EMBL" id="ADZ77366.1"/>
    </source>
</evidence>
<name>F4CAU0_SPHS2</name>
<dbReference type="SUPFAM" id="SSF51445">
    <property type="entry name" value="(Trans)glycosidases"/>
    <property type="match status" value="1"/>
</dbReference>
<keyword evidence="5 8" id="KW-0326">Glycosidase</keyword>
<dbReference type="KEGG" id="shg:Sph21_0789"/>
<dbReference type="InterPro" id="IPR017853">
    <property type="entry name" value="GH"/>
</dbReference>
<dbReference type="Pfam" id="PF00933">
    <property type="entry name" value="Glyco_hydro_3"/>
    <property type="match status" value="1"/>
</dbReference>
<dbReference type="SUPFAM" id="SSF52279">
    <property type="entry name" value="Beta-D-glucan exohydrolase, C-terminal domain"/>
    <property type="match status" value="1"/>
</dbReference>
<dbReference type="GO" id="GO:0005975">
    <property type="term" value="P:carbohydrate metabolic process"/>
    <property type="evidence" value="ECO:0007669"/>
    <property type="project" value="InterPro"/>
</dbReference>
<comment type="similarity">
    <text evidence="2">Belongs to the glycosyl hydrolase 3 family.</text>
</comment>
<dbReference type="EMBL" id="CP002584">
    <property type="protein sequence ID" value="ADZ77366.1"/>
    <property type="molecule type" value="Genomic_DNA"/>
</dbReference>
<evidence type="ECO:0000256" key="3">
    <source>
        <dbReference type="ARBA" id="ARBA00012663"/>
    </source>
</evidence>
<dbReference type="PANTHER" id="PTHR30480">
    <property type="entry name" value="BETA-HEXOSAMINIDASE-RELATED"/>
    <property type="match status" value="1"/>
</dbReference>
<dbReference type="InterPro" id="IPR001764">
    <property type="entry name" value="Glyco_hydro_3_N"/>
</dbReference>
<dbReference type="InterPro" id="IPR019800">
    <property type="entry name" value="Glyco_hydro_3_AS"/>
</dbReference>
<dbReference type="EC" id="3.2.1.52" evidence="3"/>
<evidence type="ECO:0000256" key="5">
    <source>
        <dbReference type="ARBA" id="ARBA00023295"/>
    </source>
</evidence>
<dbReference type="InterPro" id="IPR036881">
    <property type="entry name" value="Glyco_hydro_3_C_sf"/>
</dbReference>
<dbReference type="OrthoDB" id="9805821at2"/>
<accession>F4CAU0</accession>
<dbReference type="PATRIC" id="fig|743722.3.peg.844"/>
<comment type="catalytic activity">
    <reaction evidence="1">
        <text>Hydrolysis of terminal non-reducing N-acetyl-D-hexosamine residues in N-acetyl-beta-D-hexosaminides.</text>
        <dbReference type="EC" id="3.2.1.52"/>
    </reaction>
</comment>
<dbReference type="InterPro" id="IPR050226">
    <property type="entry name" value="NagZ_Beta-hexosaminidase"/>
</dbReference>
<dbReference type="PANTHER" id="PTHR30480:SF13">
    <property type="entry name" value="BETA-HEXOSAMINIDASE"/>
    <property type="match status" value="1"/>
</dbReference>
<gene>
    <name evidence="8" type="ordered locus">Sph21_0789</name>
</gene>
<organism evidence="8">
    <name type="scientific">Sphingobacterium sp. (strain 21)</name>
    <dbReference type="NCBI Taxonomy" id="743722"/>
    <lineage>
        <taxon>Bacteria</taxon>
        <taxon>Pseudomonadati</taxon>
        <taxon>Bacteroidota</taxon>
        <taxon>Sphingobacteriia</taxon>
        <taxon>Sphingobacteriales</taxon>
        <taxon>Sphingobacteriaceae</taxon>
        <taxon>Sphingobacterium</taxon>
    </lineage>
</organism>
<dbReference type="STRING" id="743722.Sph21_0789"/>
<evidence type="ECO:0000256" key="4">
    <source>
        <dbReference type="ARBA" id="ARBA00022801"/>
    </source>
</evidence>
<proteinExistence type="inferred from homology"/>
<evidence type="ECO:0000256" key="6">
    <source>
        <dbReference type="SAM" id="SignalP"/>
    </source>
</evidence>
<dbReference type="Gene3D" id="3.40.50.1700">
    <property type="entry name" value="Glycoside hydrolase family 3 C-terminal domain"/>
    <property type="match status" value="1"/>
</dbReference>
<dbReference type="GO" id="GO:0004563">
    <property type="term" value="F:beta-N-acetylhexosaminidase activity"/>
    <property type="evidence" value="ECO:0007669"/>
    <property type="project" value="UniProtKB-EC"/>
</dbReference>
<feature type="signal peptide" evidence="6">
    <location>
        <begin position="1"/>
        <end position="21"/>
    </location>
</feature>
<dbReference type="HOGENOM" id="CLU_008392_5_3_10"/>
<dbReference type="Gene3D" id="3.20.20.300">
    <property type="entry name" value="Glycoside hydrolase, family 3, N-terminal domain"/>
    <property type="match status" value="1"/>
</dbReference>
<evidence type="ECO:0000256" key="1">
    <source>
        <dbReference type="ARBA" id="ARBA00001231"/>
    </source>
</evidence>
<keyword evidence="4 8" id="KW-0378">Hydrolase</keyword>
<keyword evidence="6" id="KW-0732">Signal</keyword>
<feature type="chain" id="PRO_5003306417" description="beta-N-acetylhexosaminidase" evidence="6">
    <location>
        <begin position="22"/>
        <end position="569"/>
    </location>
</feature>
<dbReference type="GO" id="GO:0009254">
    <property type="term" value="P:peptidoglycan turnover"/>
    <property type="evidence" value="ECO:0007669"/>
    <property type="project" value="TreeGrafter"/>
</dbReference>
<reference evidence="8" key="1">
    <citation type="submission" date="2011-03" db="EMBL/GenBank/DDBJ databases">
        <title>Complete sequence of Sphingobacterium sp. 21.</title>
        <authorList>
            <consortium name="US DOE Joint Genome Institute"/>
            <person name="Lucas S."/>
            <person name="Copeland A."/>
            <person name="Lapidus A."/>
            <person name="Cheng J.-F."/>
            <person name="Goodwin L."/>
            <person name="Pitluck S."/>
            <person name="Davenport K."/>
            <person name="Detter J.C."/>
            <person name="Han C."/>
            <person name="Tapia R."/>
            <person name="Land M."/>
            <person name="Hauser L."/>
            <person name="Kyrpides N."/>
            <person name="Ivanova N."/>
            <person name="Ovchinnikova G."/>
            <person name="Pagani I."/>
            <person name="Siebers A.K."/>
            <person name="Allgaier M."/>
            <person name="Thelen M.P."/>
            <person name="Hugenholtz P."/>
            <person name="Woyke T."/>
        </authorList>
    </citation>
    <scope>NUCLEOTIDE SEQUENCE</scope>
    <source>
        <strain evidence="8">21</strain>
    </source>
</reference>
<evidence type="ECO:0000256" key="2">
    <source>
        <dbReference type="ARBA" id="ARBA00005336"/>
    </source>
</evidence>
<dbReference type="InterPro" id="IPR036962">
    <property type="entry name" value="Glyco_hydro_3_N_sf"/>
</dbReference>
<sequence>MLRKASLILLIVLIASQIVSAQSSSNFIDFINQEHTWVDSVFNRLSKKDRIAQMFMVRAHTNLGDAYSDSVAKVIKKQKLGGVVLFQGGPVRHANLINRYQKLAKVPLLMALDGEWGLGMRLMDSTISFPYQMALGAVQDERLIYQMGQEIAKNFKRIGLNVNFAPDVDVNNNPNNPVINYRSFGENKMNVVRKGGAYMKGMMDGGLMITLKHFPGHGDTDVDSHYDLPSLNFTIARLDSLEMYPFKELIKQGAPGVMVAHMNIPALDTTAHLPSSLSKNVITGMLKERMGFKGLTFTDAMDMKGVVKYFPDGEADVRAIIAGNDVLELSENSKRAIKKVRKAIRKKRLSWDDINARVKKILAAKYWMGLNQRQAVITEHLYQDLNNDSAKQLNQQLADAAITLLKGDTLIKQLDFTEKTALVSIGVDSLTTFQQILGGHFDNSLNFILSAKATAAEVSKVANELKNYQQVIVALHDTRLRPQSKLNYSQELNMLISELASHNVLFNVFANPYTIASFPGLEHAGGLVVAYQNDGTFQKAVAKLLSGQLKATGKLPVTINSFFKYGDGL</sequence>
<dbReference type="eggNOG" id="COG1472">
    <property type="taxonomic scope" value="Bacteria"/>
</dbReference>